<dbReference type="InterPro" id="IPR050611">
    <property type="entry name" value="ABCF"/>
</dbReference>
<dbReference type="SUPFAM" id="SSF52540">
    <property type="entry name" value="P-loop containing nucleoside triphosphate hydrolases"/>
    <property type="match status" value="1"/>
</dbReference>
<accession>A0ABN9P940</accession>
<dbReference type="InterPro" id="IPR003439">
    <property type="entry name" value="ABC_transporter-like_ATP-bd"/>
</dbReference>
<keyword evidence="5" id="KW-1185">Reference proteome</keyword>
<dbReference type="InterPro" id="IPR017871">
    <property type="entry name" value="ABC_transporter-like_CS"/>
</dbReference>
<feature type="domain" description="ABC transporter" evidence="3">
    <location>
        <begin position="143"/>
        <end position="374"/>
    </location>
</feature>
<feature type="region of interest" description="Disordered" evidence="2">
    <location>
        <begin position="1"/>
        <end position="44"/>
    </location>
</feature>
<keyword evidence="1" id="KW-0677">Repeat</keyword>
<proteinExistence type="predicted"/>
<protein>
    <recommendedName>
        <fullName evidence="3">ABC transporter domain-containing protein</fullName>
    </recommendedName>
</protein>
<dbReference type="EMBL" id="CAUYUJ010000213">
    <property type="protein sequence ID" value="CAK0789275.1"/>
    <property type="molecule type" value="Genomic_DNA"/>
</dbReference>
<evidence type="ECO:0000259" key="3">
    <source>
        <dbReference type="PROSITE" id="PS50893"/>
    </source>
</evidence>
<dbReference type="Gene3D" id="3.40.50.300">
    <property type="entry name" value="P-loop containing nucleotide triphosphate hydrolases"/>
    <property type="match status" value="1"/>
</dbReference>
<gene>
    <name evidence="4" type="ORF">PCOR1329_LOCUS899</name>
</gene>
<comment type="caution">
    <text evidence="4">The sequence shown here is derived from an EMBL/GenBank/DDBJ whole genome shotgun (WGS) entry which is preliminary data.</text>
</comment>
<dbReference type="Proteomes" id="UP001189429">
    <property type="component" value="Unassembled WGS sequence"/>
</dbReference>
<feature type="non-terminal residue" evidence="4">
    <location>
        <position position="1"/>
    </location>
</feature>
<name>A0ABN9P940_9DINO</name>
<dbReference type="PANTHER" id="PTHR19211">
    <property type="entry name" value="ATP-BINDING TRANSPORT PROTEIN-RELATED"/>
    <property type="match status" value="1"/>
</dbReference>
<sequence length="424" mass="44941">PLSKLPPRGWGPAADAAEHGARRPWAQRARRGRGAPSWLGQVRGPGVGRGGLADTVGVACAILARGVGGQLGRTGGRGGVEQLGPLLLEQGLKEKQVAALARAIARLGSASAPARSRAEAASPASTALVSRGGGEPGSMLCCVPDIILMYMGSTDLLLKGTTFSLARGHRYGVVGRNSQKQKHCRRSLADGAIAELAASGLRFVHIRHEALGDEADLAAPAEHFARGVVWPPGCPRPPAYAEDPLELAFEEVGFSEELRRRPLRELSGGWRVRLLLATAVARRADVLLLDEPTNHLDSQAKDWLAWWLTSDPRGVTSMLVSHDRQFLDMDQGVCTDVIHFEDCQLRYYAGNFSRFQEQAGLVGDAAAEAVLTVRGGGGAAAAAGVRSSARVPAVGAERAVETVPPKMLFPIPVESRACLTPRRV</sequence>
<evidence type="ECO:0000256" key="1">
    <source>
        <dbReference type="ARBA" id="ARBA00022737"/>
    </source>
</evidence>
<evidence type="ECO:0000313" key="4">
    <source>
        <dbReference type="EMBL" id="CAK0789275.1"/>
    </source>
</evidence>
<evidence type="ECO:0000256" key="2">
    <source>
        <dbReference type="SAM" id="MobiDB-lite"/>
    </source>
</evidence>
<dbReference type="Pfam" id="PF00005">
    <property type="entry name" value="ABC_tran"/>
    <property type="match status" value="1"/>
</dbReference>
<dbReference type="PROSITE" id="PS00211">
    <property type="entry name" value="ABC_TRANSPORTER_1"/>
    <property type="match status" value="1"/>
</dbReference>
<organism evidence="4 5">
    <name type="scientific">Prorocentrum cordatum</name>
    <dbReference type="NCBI Taxonomy" id="2364126"/>
    <lineage>
        <taxon>Eukaryota</taxon>
        <taxon>Sar</taxon>
        <taxon>Alveolata</taxon>
        <taxon>Dinophyceae</taxon>
        <taxon>Prorocentrales</taxon>
        <taxon>Prorocentraceae</taxon>
        <taxon>Prorocentrum</taxon>
    </lineage>
</organism>
<dbReference type="PROSITE" id="PS50893">
    <property type="entry name" value="ABC_TRANSPORTER_2"/>
    <property type="match status" value="1"/>
</dbReference>
<evidence type="ECO:0000313" key="5">
    <source>
        <dbReference type="Proteomes" id="UP001189429"/>
    </source>
</evidence>
<dbReference type="InterPro" id="IPR027417">
    <property type="entry name" value="P-loop_NTPase"/>
</dbReference>
<reference evidence="4" key="1">
    <citation type="submission" date="2023-10" db="EMBL/GenBank/DDBJ databases">
        <authorList>
            <person name="Chen Y."/>
            <person name="Shah S."/>
            <person name="Dougan E. K."/>
            <person name="Thang M."/>
            <person name="Chan C."/>
        </authorList>
    </citation>
    <scope>NUCLEOTIDE SEQUENCE [LARGE SCALE GENOMIC DNA]</scope>
</reference>
<dbReference type="PANTHER" id="PTHR19211:SF14">
    <property type="entry name" value="ATP-BINDING CASSETTE SUB-FAMILY F MEMBER 1"/>
    <property type="match status" value="1"/>
</dbReference>